<dbReference type="SUPFAM" id="SSF46689">
    <property type="entry name" value="Homeodomain-like"/>
    <property type="match status" value="1"/>
</dbReference>
<evidence type="ECO:0000259" key="4">
    <source>
        <dbReference type="PROSITE" id="PS50977"/>
    </source>
</evidence>
<dbReference type="Gene3D" id="1.10.357.10">
    <property type="entry name" value="Tetracycline Repressor, domain 2"/>
    <property type="match status" value="1"/>
</dbReference>
<evidence type="ECO:0000256" key="3">
    <source>
        <dbReference type="SAM" id="MobiDB-lite"/>
    </source>
</evidence>
<dbReference type="SUPFAM" id="SSF48498">
    <property type="entry name" value="Tetracyclin repressor-like, C-terminal domain"/>
    <property type="match status" value="1"/>
</dbReference>
<dbReference type="GO" id="GO:0003677">
    <property type="term" value="F:DNA binding"/>
    <property type="evidence" value="ECO:0007669"/>
    <property type="project" value="UniProtKB-UniRule"/>
</dbReference>
<dbReference type="Proteomes" id="UP000198644">
    <property type="component" value="Unassembled WGS sequence"/>
</dbReference>
<proteinExistence type="predicted"/>
<dbReference type="PROSITE" id="PS50977">
    <property type="entry name" value="HTH_TETR_2"/>
    <property type="match status" value="1"/>
</dbReference>
<dbReference type="PANTHER" id="PTHR43479">
    <property type="entry name" value="ACREF/ENVCD OPERON REPRESSOR-RELATED"/>
    <property type="match status" value="1"/>
</dbReference>
<keyword evidence="6" id="KW-1185">Reference proteome</keyword>
<dbReference type="InterPro" id="IPR001647">
    <property type="entry name" value="HTH_TetR"/>
</dbReference>
<dbReference type="OrthoDB" id="63332at2"/>
<dbReference type="RefSeq" id="WP_092013051.1">
    <property type="nucleotide sequence ID" value="NZ_FOYW01000001.1"/>
</dbReference>
<dbReference type="Gene3D" id="1.10.10.60">
    <property type="entry name" value="Homeodomain-like"/>
    <property type="match status" value="1"/>
</dbReference>
<feature type="region of interest" description="Disordered" evidence="3">
    <location>
        <begin position="1"/>
        <end position="21"/>
    </location>
</feature>
<dbReference type="PANTHER" id="PTHR43479:SF11">
    <property type="entry name" value="ACREF_ENVCD OPERON REPRESSOR-RELATED"/>
    <property type="match status" value="1"/>
</dbReference>
<sequence length="214" mass="23886">MTTTTQAPQSPGAPKTARGARTRARILKAAEETFGSLGYHRAGVTDITRTAGVAQGTFYTYFASKEEILRELVMDLGHKLRAHLAAEILGSSDRLEAEERGLRAFLQYLADHPSLYRVLQEAQFVDETIYREYYETFARGYADMLDAASRKGEIRPGNNHHRAWALMGLSHFLGLKYALWDQRAKEGEGAFDPIVETMADLFQNGLALNGRDKG</sequence>
<dbReference type="AlphaFoldDB" id="A0A1I6INX3"/>
<name>A0A1I6INX3_9GAMM</name>
<dbReference type="InterPro" id="IPR050624">
    <property type="entry name" value="HTH-type_Tx_Regulator"/>
</dbReference>
<dbReference type="InterPro" id="IPR009057">
    <property type="entry name" value="Homeodomain-like_sf"/>
</dbReference>
<dbReference type="Pfam" id="PF00440">
    <property type="entry name" value="TetR_N"/>
    <property type="match status" value="1"/>
</dbReference>
<dbReference type="EMBL" id="FOYW01000001">
    <property type="protein sequence ID" value="SFR68445.1"/>
    <property type="molecule type" value="Genomic_DNA"/>
</dbReference>
<feature type="DNA-binding region" description="H-T-H motif" evidence="2">
    <location>
        <begin position="43"/>
        <end position="62"/>
    </location>
</feature>
<evidence type="ECO:0000313" key="5">
    <source>
        <dbReference type="EMBL" id="SFR68445.1"/>
    </source>
</evidence>
<gene>
    <name evidence="5" type="ORF">SAMN05216203_2546</name>
</gene>
<accession>A0A1I6INX3</accession>
<reference evidence="5 6" key="1">
    <citation type="submission" date="2016-10" db="EMBL/GenBank/DDBJ databases">
        <authorList>
            <person name="de Groot N.N."/>
        </authorList>
    </citation>
    <scope>NUCLEOTIDE SEQUENCE [LARGE SCALE GENOMIC DNA]</scope>
    <source>
        <strain evidence="5 6">CGMCC 1.9167</strain>
    </source>
</reference>
<protein>
    <submittedName>
        <fullName evidence="5">Transcriptional regulator, TetR family</fullName>
    </submittedName>
</protein>
<keyword evidence="1 2" id="KW-0238">DNA-binding</keyword>
<dbReference type="STRING" id="650891.SAMN05216203_2546"/>
<evidence type="ECO:0000256" key="1">
    <source>
        <dbReference type="ARBA" id="ARBA00023125"/>
    </source>
</evidence>
<organism evidence="5 6">
    <name type="scientific">Marinobacter daqiaonensis</name>
    <dbReference type="NCBI Taxonomy" id="650891"/>
    <lineage>
        <taxon>Bacteria</taxon>
        <taxon>Pseudomonadati</taxon>
        <taxon>Pseudomonadota</taxon>
        <taxon>Gammaproteobacteria</taxon>
        <taxon>Pseudomonadales</taxon>
        <taxon>Marinobacteraceae</taxon>
        <taxon>Marinobacter</taxon>
    </lineage>
</organism>
<dbReference type="InterPro" id="IPR036271">
    <property type="entry name" value="Tet_transcr_reg_TetR-rel_C_sf"/>
</dbReference>
<evidence type="ECO:0000313" key="6">
    <source>
        <dbReference type="Proteomes" id="UP000198644"/>
    </source>
</evidence>
<dbReference type="PRINTS" id="PR00455">
    <property type="entry name" value="HTHTETR"/>
</dbReference>
<evidence type="ECO:0000256" key="2">
    <source>
        <dbReference type="PROSITE-ProRule" id="PRU00335"/>
    </source>
</evidence>
<feature type="domain" description="HTH tetR-type" evidence="4">
    <location>
        <begin position="20"/>
        <end position="80"/>
    </location>
</feature>